<reference evidence="4" key="1">
    <citation type="journal article" date="2021" name="PeerJ">
        <title>Extensive microbial diversity within the chicken gut microbiome revealed by metagenomics and culture.</title>
        <authorList>
            <person name="Gilroy R."/>
            <person name="Ravi A."/>
            <person name="Getino M."/>
            <person name="Pursley I."/>
            <person name="Horton D.L."/>
            <person name="Alikhan N.F."/>
            <person name="Baker D."/>
            <person name="Gharbi K."/>
            <person name="Hall N."/>
            <person name="Watson M."/>
            <person name="Adriaenssens E.M."/>
            <person name="Foster-Nyarko E."/>
            <person name="Jarju S."/>
            <person name="Secka A."/>
            <person name="Antonio M."/>
            <person name="Oren A."/>
            <person name="Chaudhuri R.R."/>
            <person name="La Ragione R."/>
            <person name="Hildebrand F."/>
            <person name="Pallen M.J."/>
        </authorList>
    </citation>
    <scope>NUCLEOTIDE SEQUENCE</scope>
    <source>
        <strain evidence="4">ChiGjej5B5-22894</strain>
    </source>
</reference>
<accession>A0A921MUX1</accession>
<dbReference type="PANTHER" id="PTHR10434">
    <property type="entry name" value="1-ACYL-SN-GLYCEROL-3-PHOSPHATE ACYLTRANSFERASE"/>
    <property type="match status" value="1"/>
</dbReference>
<evidence type="ECO:0000256" key="1">
    <source>
        <dbReference type="ARBA" id="ARBA00022679"/>
    </source>
</evidence>
<proteinExistence type="predicted"/>
<evidence type="ECO:0000313" key="4">
    <source>
        <dbReference type="EMBL" id="HJG90820.1"/>
    </source>
</evidence>
<sequence>MLYEIAKPFVMGVVRVLWNPTISGTENIPEQGPVILASNHQAYSDTVFLPGQVRRSVHFLGKSDIFSGRSPLNRAVASVMRGLRVMPVDRSGGSASRSAIEAGLKVLDRGEVLGIYPEGTRSPDGRLYRGKTGVARFALATGAPVIPVAMLGAFEAQGRRKFFPHRSPRIHAVVGEPLDVAGIVAELEGAEEAKVLRAVTDALMDRIQALSGQEQVDEYASVVKQRLREAQQRS</sequence>
<evidence type="ECO:0000259" key="3">
    <source>
        <dbReference type="SMART" id="SM00563"/>
    </source>
</evidence>
<name>A0A921MUX1_9MICO</name>
<dbReference type="CDD" id="cd07989">
    <property type="entry name" value="LPLAT_AGPAT-like"/>
    <property type="match status" value="1"/>
</dbReference>
<dbReference type="AlphaFoldDB" id="A0A921MUX1"/>
<evidence type="ECO:0000256" key="2">
    <source>
        <dbReference type="ARBA" id="ARBA00023315"/>
    </source>
</evidence>
<dbReference type="Pfam" id="PF01553">
    <property type="entry name" value="Acyltransferase"/>
    <property type="match status" value="1"/>
</dbReference>
<dbReference type="GO" id="GO:0003841">
    <property type="term" value="F:1-acylglycerol-3-phosphate O-acyltransferase activity"/>
    <property type="evidence" value="ECO:0007669"/>
    <property type="project" value="TreeGrafter"/>
</dbReference>
<dbReference type="SUPFAM" id="SSF69593">
    <property type="entry name" value="Glycerol-3-phosphate (1)-acyltransferase"/>
    <property type="match status" value="1"/>
</dbReference>
<evidence type="ECO:0000313" key="5">
    <source>
        <dbReference type="Proteomes" id="UP000742460"/>
    </source>
</evidence>
<dbReference type="InterPro" id="IPR002123">
    <property type="entry name" value="Plipid/glycerol_acylTrfase"/>
</dbReference>
<dbReference type="GO" id="GO:0006654">
    <property type="term" value="P:phosphatidic acid biosynthetic process"/>
    <property type="evidence" value="ECO:0007669"/>
    <property type="project" value="TreeGrafter"/>
</dbReference>
<gene>
    <name evidence="4" type="ORF">K8V81_03755</name>
</gene>
<dbReference type="EMBL" id="DYUE01000098">
    <property type="protein sequence ID" value="HJG90820.1"/>
    <property type="molecule type" value="Genomic_DNA"/>
</dbReference>
<dbReference type="PANTHER" id="PTHR10434:SF11">
    <property type="entry name" value="1-ACYL-SN-GLYCEROL-3-PHOSPHATE ACYLTRANSFERASE"/>
    <property type="match status" value="1"/>
</dbReference>
<keyword evidence="1" id="KW-0808">Transferase</keyword>
<protein>
    <submittedName>
        <fullName evidence="4">1-acyl-sn-glycerol-3-phosphate acyltransferase</fullName>
    </submittedName>
</protein>
<dbReference type="GO" id="GO:0005886">
    <property type="term" value="C:plasma membrane"/>
    <property type="evidence" value="ECO:0007669"/>
    <property type="project" value="TreeGrafter"/>
</dbReference>
<organism evidence="4 5">
    <name type="scientific">Brachybacterium massiliense</name>
    <dbReference type="NCBI Taxonomy" id="1755098"/>
    <lineage>
        <taxon>Bacteria</taxon>
        <taxon>Bacillati</taxon>
        <taxon>Actinomycetota</taxon>
        <taxon>Actinomycetes</taxon>
        <taxon>Micrococcales</taxon>
        <taxon>Dermabacteraceae</taxon>
        <taxon>Brachybacterium</taxon>
    </lineage>
</organism>
<dbReference type="Proteomes" id="UP000742460">
    <property type="component" value="Unassembled WGS sequence"/>
</dbReference>
<dbReference type="SMART" id="SM00563">
    <property type="entry name" value="PlsC"/>
    <property type="match status" value="1"/>
</dbReference>
<reference evidence="4" key="2">
    <citation type="submission" date="2021-09" db="EMBL/GenBank/DDBJ databases">
        <authorList>
            <person name="Gilroy R."/>
        </authorList>
    </citation>
    <scope>NUCLEOTIDE SEQUENCE</scope>
    <source>
        <strain evidence="4">ChiGjej5B5-22894</strain>
    </source>
</reference>
<comment type="caution">
    <text evidence="4">The sequence shown here is derived from an EMBL/GenBank/DDBJ whole genome shotgun (WGS) entry which is preliminary data.</text>
</comment>
<keyword evidence="2 4" id="KW-0012">Acyltransferase</keyword>
<feature type="domain" description="Phospholipid/glycerol acyltransferase" evidence="3">
    <location>
        <begin position="34"/>
        <end position="153"/>
    </location>
</feature>